<reference evidence="3" key="1">
    <citation type="journal article" date="2020" name="New Phytol.">
        <title>Comparative genomics reveals dynamic genome evolution in host specialist ectomycorrhizal fungi.</title>
        <authorList>
            <person name="Lofgren L.A."/>
            <person name="Nguyen N.H."/>
            <person name="Vilgalys R."/>
            <person name="Ruytinx J."/>
            <person name="Liao H.L."/>
            <person name="Branco S."/>
            <person name="Kuo A."/>
            <person name="LaButti K."/>
            <person name="Lipzen A."/>
            <person name="Andreopoulos W."/>
            <person name="Pangilinan J."/>
            <person name="Riley R."/>
            <person name="Hundley H."/>
            <person name="Na H."/>
            <person name="Barry K."/>
            <person name="Grigoriev I.V."/>
            <person name="Stajich J.E."/>
            <person name="Kennedy P.G."/>
        </authorList>
    </citation>
    <scope>NUCLEOTIDE SEQUENCE</scope>
    <source>
        <strain evidence="3">S12</strain>
    </source>
</reference>
<feature type="domain" description="Ribonuclease H1 N-terminal" evidence="2">
    <location>
        <begin position="93"/>
        <end position="133"/>
    </location>
</feature>
<evidence type="ECO:0000256" key="1">
    <source>
        <dbReference type="SAM" id="SignalP"/>
    </source>
</evidence>
<dbReference type="SUPFAM" id="SSF55658">
    <property type="entry name" value="L9 N-domain-like"/>
    <property type="match status" value="1"/>
</dbReference>
<dbReference type="GeneID" id="64600986"/>
<sequence>MHCLSLQPWLMMWLMPFASHFHQATVADDVADAVRAPLSPAVADDVAGSVRVSLPPVAADDVADSEADDTKRTRTIARTPSAETTSSGVNKRWYVITVGRETGVFQGWHNIHTHVIGVPGACFGHYSSRAAADTAYMQALRDGSVSQLLD</sequence>
<feature type="signal peptide" evidence="1">
    <location>
        <begin position="1"/>
        <end position="27"/>
    </location>
</feature>
<accession>A0A9P7AHV0</accession>
<name>A0A9P7AHV0_9AGAM</name>
<evidence type="ECO:0000313" key="4">
    <source>
        <dbReference type="Proteomes" id="UP000719766"/>
    </source>
</evidence>
<dbReference type="Gene3D" id="3.40.970.10">
    <property type="entry name" value="Ribonuclease H1, N-terminal domain"/>
    <property type="match status" value="1"/>
</dbReference>
<dbReference type="Proteomes" id="UP000719766">
    <property type="component" value="Unassembled WGS sequence"/>
</dbReference>
<dbReference type="RefSeq" id="XP_041156256.1">
    <property type="nucleotide sequence ID" value="XM_041307222.1"/>
</dbReference>
<dbReference type="InterPro" id="IPR009027">
    <property type="entry name" value="Ribosomal_bL9/RNase_H1_N"/>
</dbReference>
<dbReference type="AlphaFoldDB" id="A0A9P7AHV0"/>
<evidence type="ECO:0000313" key="3">
    <source>
        <dbReference type="EMBL" id="KAG1789135.1"/>
    </source>
</evidence>
<dbReference type="InterPro" id="IPR037056">
    <property type="entry name" value="RNase_H1_N_sf"/>
</dbReference>
<keyword evidence="4" id="KW-1185">Reference proteome</keyword>
<keyword evidence="1" id="KW-0732">Signal</keyword>
<gene>
    <name evidence="3" type="ORF">HD556DRAFT_1447199</name>
</gene>
<protein>
    <recommendedName>
        <fullName evidence="2">Ribonuclease H1 N-terminal domain-containing protein</fullName>
    </recommendedName>
</protein>
<proteinExistence type="predicted"/>
<feature type="chain" id="PRO_5040311203" description="Ribonuclease H1 N-terminal domain-containing protein" evidence="1">
    <location>
        <begin position="28"/>
        <end position="150"/>
    </location>
</feature>
<dbReference type="Pfam" id="PF01693">
    <property type="entry name" value="Cauli_VI"/>
    <property type="match status" value="1"/>
</dbReference>
<dbReference type="InterPro" id="IPR011320">
    <property type="entry name" value="RNase_H1_N"/>
</dbReference>
<comment type="caution">
    <text evidence="3">The sequence shown here is derived from an EMBL/GenBank/DDBJ whole genome shotgun (WGS) entry which is preliminary data.</text>
</comment>
<organism evidence="3 4">
    <name type="scientific">Suillus plorans</name>
    <dbReference type="NCBI Taxonomy" id="116603"/>
    <lineage>
        <taxon>Eukaryota</taxon>
        <taxon>Fungi</taxon>
        <taxon>Dikarya</taxon>
        <taxon>Basidiomycota</taxon>
        <taxon>Agaricomycotina</taxon>
        <taxon>Agaricomycetes</taxon>
        <taxon>Agaricomycetidae</taxon>
        <taxon>Boletales</taxon>
        <taxon>Suillineae</taxon>
        <taxon>Suillaceae</taxon>
        <taxon>Suillus</taxon>
    </lineage>
</organism>
<dbReference type="OrthoDB" id="3270804at2759"/>
<evidence type="ECO:0000259" key="2">
    <source>
        <dbReference type="Pfam" id="PF01693"/>
    </source>
</evidence>
<dbReference type="EMBL" id="JABBWE010000061">
    <property type="protein sequence ID" value="KAG1789135.1"/>
    <property type="molecule type" value="Genomic_DNA"/>
</dbReference>